<reference evidence="7 8" key="1">
    <citation type="submission" date="2017-11" db="EMBL/GenBank/DDBJ databases">
        <title>Draft genome sequence of magnetotactic bacterium Magnetospirillum kuznetsovii LBB-42.</title>
        <authorList>
            <person name="Grouzdev D.S."/>
            <person name="Rysina M.S."/>
            <person name="Baslerov R.V."/>
            <person name="Koziaeva V."/>
        </authorList>
    </citation>
    <scope>NUCLEOTIDE SEQUENCE [LARGE SCALE GENOMIC DNA]</scope>
    <source>
        <strain evidence="7 8">LBB-42</strain>
    </source>
</reference>
<evidence type="ECO:0000256" key="2">
    <source>
        <dbReference type="ARBA" id="ARBA00022723"/>
    </source>
</evidence>
<dbReference type="AlphaFoldDB" id="A0A364NU28"/>
<dbReference type="EMBL" id="PGTO01000020">
    <property type="protein sequence ID" value="RAU20581.1"/>
    <property type="molecule type" value="Genomic_DNA"/>
</dbReference>
<dbReference type="Pfam" id="PF00034">
    <property type="entry name" value="Cytochrom_C"/>
    <property type="match status" value="1"/>
</dbReference>
<dbReference type="InterPro" id="IPR036909">
    <property type="entry name" value="Cyt_c-like_dom_sf"/>
</dbReference>
<protein>
    <submittedName>
        <fullName evidence="7">Sulfide dehydrogenase</fullName>
    </submittedName>
</protein>
<organism evidence="7 8">
    <name type="scientific">Paramagnetospirillum kuznetsovii</name>
    <dbReference type="NCBI Taxonomy" id="2053833"/>
    <lineage>
        <taxon>Bacteria</taxon>
        <taxon>Pseudomonadati</taxon>
        <taxon>Pseudomonadota</taxon>
        <taxon>Alphaproteobacteria</taxon>
        <taxon>Rhodospirillales</taxon>
        <taxon>Magnetospirillaceae</taxon>
        <taxon>Paramagnetospirillum</taxon>
    </lineage>
</organism>
<evidence type="ECO:0000256" key="1">
    <source>
        <dbReference type="ARBA" id="ARBA00022617"/>
    </source>
</evidence>
<dbReference type="GO" id="GO:0009055">
    <property type="term" value="F:electron transfer activity"/>
    <property type="evidence" value="ECO:0007669"/>
    <property type="project" value="InterPro"/>
</dbReference>
<evidence type="ECO:0000256" key="4">
    <source>
        <dbReference type="PROSITE-ProRule" id="PRU00433"/>
    </source>
</evidence>
<comment type="caution">
    <text evidence="7">The sequence shown here is derived from an EMBL/GenBank/DDBJ whole genome shotgun (WGS) entry which is preliminary data.</text>
</comment>
<feature type="signal peptide" evidence="5">
    <location>
        <begin position="1"/>
        <end position="24"/>
    </location>
</feature>
<keyword evidence="2 4" id="KW-0479">Metal-binding</keyword>
<proteinExistence type="predicted"/>
<dbReference type="RefSeq" id="WP_112146931.1">
    <property type="nucleotide sequence ID" value="NZ_PGTO01000020.1"/>
</dbReference>
<dbReference type="SUPFAM" id="SSF46626">
    <property type="entry name" value="Cytochrome c"/>
    <property type="match status" value="1"/>
</dbReference>
<keyword evidence="3 4" id="KW-0408">Iron</keyword>
<dbReference type="PROSITE" id="PS51007">
    <property type="entry name" value="CYTC"/>
    <property type="match status" value="1"/>
</dbReference>
<feature type="chain" id="PRO_5016679029" evidence="5">
    <location>
        <begin position="25"/>
        <end position="97"/>
    </location>
</feature>
<evidence type="ECO:0000256" key="3">
    <source>
        <dbReference type="ARBA" id="ARBA00023004"/>
    </source>
</evidence>
<evidence type="ECO:0000259" key="6">
    <source>
        <dbReference type="PROSITE" id="PS51007"/>
    </source>
</evidence>
<dbReference type="OrthoDB" id="9808603at2"/>
<keyword evidence="8" id="KW-1185">Reference proteome</keyword>
<keyword evidence="5" id="KW-0732">Signal</keyword>
<accession>A0A364NU28</accession>
<dbReference type="InterPro" id="IPR009056">
    <property type="entry name" value="Cyt_c-like_dom"/>
</dbReference>
<dbReference type="GO" id="GO:0020037">
    <property type="term" value="F:heme binding"/>
    <property type="evidence" value="ECO:0007669"/>
    <property type="project" value="InterPro"/>
</dbReference>
<dbReference type="Proteomes" id="UP000251075">
    <property type="component" value="Unassembled WGS sequence"/>
</dbReference>
<evidence type="ECO:0000313" key="7">
    <source>
        <dbReference type="EMBL" id="RAU20581.1"/>
    </source>
</evidence>
<name>A0A364NU28_9PROT</name>
<keyword evidence="1 4" id="KW-0349">Heme</keyword>
<evidence type="ECO:0000313" key="8">
    <source>
        <dbReference type="Proteomes" id="UP000251075"/>
    </source>
</evidence>
<feature type="domain" description="Cytochrome c" evidence="6">
    <location>
        <begin position="20"/>
        <end position="97"/>
    </location>
</feature>
<dbReference type="GO" id="GO:0046872">
    <property type="term" value="F:metal ion binding"/>
    <property type="evidence" value="ECO:0007669"/>
    <property type="project" value="UniProtKB-KW"/>
</dbReference>
<evidence type="ECO:0000256" key="5">
    <source>
        <dbReference type="SAM" id="SignalP"/>
    </source>
</evidence>
<sequence>MKSYLVAIPVCLGLALVAAPAARAGSANVMADSCAGCHGTGGQSLGAMPAFNTKSADELKKMLRDYRSGAREATIMDRITKGYSEAQLDAIVDYYKK</sequence>
<dbReference type="Gene3D" id="1.10.760.10">
    <property type="entry name" value="Cytochrome c-like domain"/>
    <property type="match status" value="1"/>
</dbReference>
<gene>
    <name evidence="7" type="ORF">CU669_17725</name>
</gene>